<evidence type="ECO:0000313" key="3">
    <source>
        <dbReference type="Proteomes" id="UP001549320"/>
    </source>
</evidence>
<name>A0ABV2Q6I6_9BURK</name>
<dbReference type="Proteomes" id="UP001549320">
    <property type="component" value="Unassembled WGS sequence"/>
</dbReference>
<feature type="signal peptide" evidence="1">
    <location>
        <begin position="1"/>
        <end position="22"/>
    </location>
</feature>
<evidence type="ECO:0000313" key="2">
    <source>
        <dbReference type="EMBL" id="MET4576193.1"/>
    </source>
</evidence>
<gene>
    <name evidence="2" type="ORF">ABIE13_001293</name>
</gene>
<keyword evidence="3" id="KW-1185">Reference proteome</keyword>
<sequence>MKKIVTISVAAALLAIAPLSHAQFGSMLGNVKSALGSGSSGGGDIGARQDQLVRSYVAAGKDVSTANSHLADALGIKAQAVNAAATSDSLSAKDIEEQDKAISANTAAVSEALKSGATLKDSEAKAKYAQGLLFLATGVKKYIGMSSEAQGFTSGLSSISPLQLGKLQAGAYVVKSVPTSVTNLTSVLKSAVDFARNNGVEIPQDATSLL</sequence>
<keyword evidence="1" id="KW-0732">Signal</keyword>
<evidence type="ECO:0000256" key="1">
    <source>
        <dbReference type="SAM" id="SignalP"/>
    </source>
</evidence>
<organism evidence="2 3">
    <name type="scientific">Ottowia thiooxydans</name>
    <dbReference type="NCBI Taxonomy" id="219182"/>
    <lineage>
        <taxon>Bacteria</taxon>
        <taxon>Pseudomonadati</taxon>
        <taxon>Pseudomonadota</taxon>
        <taxon>Betaproteobacteria</taxon>
        <taxon>Burkholderiales</taxon>
        <taxon>Comamonadaceae</taxon>
        <taxon>Ottowia</taxon>
    </lineage>
</organism>
<feature type="chain" id="PRO_5047143785" evidence="1">
    <location>
        <begin position="23"/>
        <end position="210"/>
    </location>
</feature>
<dbReference type="EMBL" id="JBEPSH010000002">
    <property type="protein sequence ID" value="MET4576193.1"/>
    <property type="molecule type" value="Genomic_DNA"/>
</dbReference>
<comment type="caution">
    <text evidence="2">The sequence shown here is derived from an EMBL/GenBank/DDBJ whole genome shotgun (WGS) entry which is preliminary data.</text>
</comment>
<reference evidence="2 3" key="1">
    <citation type="submission" date="2024-06" db="EMBL/GenBank/DDBJ databases">
        <title>Sorghum-associated microbial communities from plants grown in Nebraska, USA.</title>
        <authorList>
            <person name="Schachtman D."/>
        </authorList>
    </citation>
    <scope>NUCLEOTIDE SEQUENCE [LARGE SCALE GENOMIC DNA]</scope>
    <source>
        <strain evidence="2 3">2709</strain>
    </source>
</reference>
<proteinExistence type="predicted"/>
<protein>
    <submittedName>
        <fullName evidence="2">Uncharacterized protein</fullName>
    </submittedName>
</protein>
<accession>A0ABV2Q6I6</accession>
<dbReference type="RefSeq" id="WP_354442139.1">
    <property type="nucleotide sequence ID" value="NZ_JBEPSH010000002.1"/>
</dbReference>